<dbReference type="KEGG" id="sqz:FQU76_00710"/>
<keyword evidence="5 11" id="KW-0119">Carbohydrate metabolism</keyword>
<dbReference type="GO" id="GO:0030245">
    <property type="term" value="P:cellulose catabolic process"/>
    <property type="evidence" value="ECO:0007669"/>
    <property type="project" value="UniProtKB-KW"/>
</dbReference>
<evidence type="ECO:0000256" key="11">
    <source>
        <dbReference type="RuleBase" id="RU361186"/>
    </source>
</evidence>
<keyword evidence="3 11" id="KW-0136">Cellulose degradation</keyword>
<feature type="signal peptide" evidence="11">
    <location>
        <begin position="1"/>
        <end position="27"/>
    </location>
</feature>
<feature type="binding site" evidence="9">
    <location>
        <position position="404"/>
    </location>
    <ligand>
        <name>substrate</name>
    </ligand>
</feature>
<comment type="similarity">
    <text evidence="11">Belongs to the glycosyl hydrolase family 6.</text>
</comment>
<evidence type="ECO:0000256" key="10">
    <source>
        <dbReference type="PROSITE-ProRule" id="PRU10057"/>
    </source>
</evidence>
<organism evidence="12 13">
    <name type="scientific">Streptomyces qinzhouensis</name>
    <dbReference type="NCBI Taxonomy" id="2599401"/>
    <lineage>
        <taxon>Bacteria</taxon>
        <taxon>Bacillati</taxon>
        <taxon>Actinomycetota</taxon>
        <taxon>Actinomycetes</taxon>
        <taxon>Kitasatosporales</taxon>
        <taxon>Streptomycetaceae</taxon>
        <taxon>Streptomyces</taxon>
    </lineage>
</organism>
<dbReference type="EC" id="3.2.1.-" evidence="11"/>
<dbReference type="Proteomes" id="UP000320580">
    <property type="component" value="Chromosome"/>
</dbReference>
<dbReference type="PROSITE" id="PS00656">
    <property type="entry name" value="GLYCOSYL_HYDROL_F6_2"/>
    <property type="match status" value="1"/>
</dbReference>
<dbReference type="InterPro" id="IPR036434">
    <property type="entry name" value="Beta_cellobiohydrolase_sf"/>
</dbReference>
<feature type="active site" description="Proton acceptor" evidence="8">
    <location>
        <position position="483"/>
    </location>
</feature>
<feature type="binding site" evidence="9">
    <location>
        <position position="366"/>
    </location>
    <ligand>
        <name>substrate</name>
    </ligand>
</feature>
<evidence type="ECO:0000256" key="4">
    <source>
        <dbReference type="ARBA" id="ARBA00023157"/>
    </source>
</evidence>
<dbReference type="PRINTS" id="PR00733">
    <property type="entry name" value="GLHYDRLASE6"/>
</dbReference>
<keyword evidence="4" id="KW-1015">Disulfide bond</keyword>
<evidence type="ECO:0000256" key="5">
    <source>
        <dbReference type="ARBA" id="ARBA00023277"/>
    </source>
</evidence>
<keyword evidence="2 11" id="KW-0378">Hydrolase</keyword>
<sequence>MTIRTMLYAAAAPLLAFPLALPAGATAAAASAPATAPLAVPAGTYGELTPEGAFTAPPAAGLWWSSTGRPTSFGPGALTTSVGTDKPRVWDAMVGRNNIRLRAGALYTLSFDAAASRAADIRVTVQENSGAYTAPLNRTVTLGPGTVRHQWTFRSSVSTPTGQITFQVGGRTAETGFTFDNVSLTTSTPREGFYTDPDSTARRWVDGDTTGHPRKAEIRSKIADHTTVKWFGNWSGATDAEVEAAVDRYVTAAAAAGQIPTLVTYNVPGRDCGGASADPSVPGTAQAYKNWIAAFGRGIAGRPAIVVLEPDAIAQADRDYRKHDGTPCLTETQRTARFDMLSYAAGQLDAQGPLVRAYLDAGNARWILGEGLADTGPMGLTEMVDMLGRSGLALADGVAINVANFQTNADSDNYGSRLAARALQTLGITTTWVVDTGRNGTAQPTAPGDFCNPRGRTLGLTSRQGDGGAAAYYLWIKNPGDSDGRREEDPRCEAGVPKAGHFSPELALRLIDGG</sequence>
<dbReference type="Gene3D" id="3.20.20.40">
    <property type="entry name" value="1, 4-beta cellobiohydrolase"/>
    <property type="match status" value="1"/>
</dbReference>
<feature type="binding site" evidence="9">
    <location>
        <position position="477"/>
    </location>
    <ligand>
        <name>substrate</name>
    </ligand>
</feature>
<dbReference type="EMBL" id="CP042266">
    <property type="protein sequence ID" value="QDY75259.1"/>
    <property type="molecule type" value="Genomic_DNA"/>
</dbReference>
<feature type="active site" description="Proton donor" evidence="8 10">
    <location>
        <position position="311"/>
    </location>
</feature>
<reference evidence="12 13" key="1">
    <citation type="submission" date="2019-07" db="EMBL/GenBank/DDBJ databases">
        <authorList>
            <person name="Zhu P."/>
        </authorList>
    </citation>
    <scope>NUCLEOTIDE SEQUENCE [LARGE SCALE GENOMIC DNA]</scope>
    <source>
        <strain evidence="12 13">SSL-25</strain>
    </source>
</reference>
<dbReference type="SUPFAM" id="SSF51989">
    <property type="entry name" value="Glycosyl hydrolases family 6, cellulases"/>
    <property type="match status" value="1"/>
</dbReference>
<evidence type="ECO:0000256" key="8">
    <source>
        <dbReference type="PIRSR" id="PIRSR001100-1"/>
    </source>
</evidence>
<protein>
    <recommendedName>
        <fullName evidence="11">Glucanase</fullName>
        <ecNumber evidence="11">3.2.1.-</ecNumber>
    </recommendedName>
</protein>
<dbReference type="GO" id="GO:0004553">
    <property type="term" value="F:hydrolase activity, hydrolyzing O-glycosyl compounds"/>
    <property type="evidence" value="ECO:0007669"/>
    <property type="project" value="InterPro"/>
</dbReference>
<evidence type="ECO:0000313" key="12">
    <source>
        <dbReference type="EMBL" id="QDY75259.1"/>
    </source>
</evidence>
<feature type="chain" id="PRO_5039754943" description="Glucanase" evidence="11">
    <location>
        <begin position="28"/>
        <end position="514"/>
    </location>
</feature>
<keyword evidence="6 11" id="KW-0326">Glycosidase</keyword>
<evidence type="ECO:0000256" key="9">
    <source>
        <dbReference type="PIRSR" id="PIRSR001100-2"/>
    </source>
</evidence>
<evidence type="ECO:0000313" key="13">
    <source>
        <dbReference type="Proteomes" id="UP000320580"/>
    </source>
</evidence>
<keyword evidence="13" id="KW-1185">Reference proteome</keyword>
<accession>A0A5B8IDV0</accession>
<dbReference type="InterPro" id="IPR016288">
    <property type="entry name" value="Beta_cellobiohydrolase"/>
</dbReference>
<evidence type="ECO:0000256" key="7">
    <source>
        <dbReference type="ARBA" id="ARBA00023326"/>
    </source>
</evidence>
<dbReference type="Gene3D" id="2.60.120.260">
    <property type="entry name" value="Galactose-binding domain-like"/>
    <property type="match status" value="1"/>
</dbReference>
<dbReference type="RefSeq" id="WP_146478571.1">
    <property type="nucleotide sequence ID" value="NZ_CP042266.1"/>
</dbReference>
<dbReference type="SUPFAM" id="SSF49785">
    <property type="entry name" value="Galactose-binding domain-like"/>
    <property type="match status" value="1"/>
</dbReference>
<evidence type="ECO:0000256" key="3">
    <source>
        <dbReference type="ARBA" id="ARBA00023001"/>
    </source>
</evidence>
<dbReference type="PANTHER" id="PTHR34876">
    <property type="match status" value="1"/>
</dbReference>
<dbReference type="PIRSF" id="PIRSF001100">
    <property type="entry name" value="Beta_cellobiohydrolase"/>
    <property type="match status" value="1"/>
</dbReference>
<evidence type="ECO:0000256" key="6">
    <source>
        <dbReference type="ARBA" id="ARBA00023295"/>
    </source>
</evidence>
<proteinExistence type="inferred from homology"/>
<feature type="binding site" evidence="9">
    <location>
        <position position="230"/>
    </location>
    <ligand>
        <name>substrate</name>
    </ligand>
</feature>
<evidence type="ECO:0000256" key="2">
    <source>
        <dbReference type="ARBA" id="ARBA00022801"/>
    </source>
</evidence>
<keyword evidence="7 11" id="KW-0624">Polysaccharide degradation</keyword>
<dbReference type="PANTHER" id="PTHR34876:SF4">
    <property type="entry name" value="1,4-BETA-D-GLUCAN CELLOBIOHYDROLASE C-RELATED"/>
    <property type="match status" value="1"/>
</dbReference>
<dbReference type="Pfam" id="PF01341">
    <property type="entry name" value="Glyco_hydro_6"/>
    <property type="match status" value="1"/>
</dbReference>
<dbReference type="OrthoDB" id="309899at2"/>
<dbReference type="InterPro" id="IPR008979">
    <property type="entry name" value="Galactose-bd-like_sf"/>
</dbReference>
<evidence type="ECO:0000256" key="1">
    <source>
        <dbReference type="ARBA" id="ARBA00022729"/>
    </source>
</evidence>
<name>A0A5B8IDV0_9ACTN</name>
<keyword evidence="1 11" id="KW-0732">Signal</keyword>
<dbReference type="InterPro" id="IPR001524">
    <property type="entry name" value="Glyco_hydro_6_CS"/>
</dbReference>
<gene>
    <name evidence="12" type="ORF">FQU76_00710</name>
</gene>
<dbReference type="AlphaFoldDB" id="A0A5B8IDV0"/>